<feature type="domain" description="Aminotransferase class I/classII large" evidence="5">
    <location>
        <begin position="90"/>
        <end position="455"/>
    </location>
</feature>
<evidence type="ECO:0000259" key="5">
    <source>
        <dbReference type="Pfam" id="PF00155"/>
    </source>
</evidence>
<comment type="caution">
    <text evidence="6">The sequence shown here is derived from an EMBL/GenBank/DDBJ whole genome shotgun (WGS) entry which is preliminary data.</text>
</comment>
<comment type="cofactor">
    <cofactor evidence="1">
        <name>pyridoxal 5'-phosphate</name>
        <dbReference type="ChEBI" id="CHEBI:597326"/>
    </cofactor>
</comment>
<keyword evidence="3 6" id="KW-0808">Transferase</keyword>
<dbReference type="InterPro" id="IPR019878">
    <property type="entry name" value="DapC_beta/gammaproteobac"/>
</dbReference>
<dbReference type="InterPro" id="IPR050881">
    <property type="entry name" value="LL-DAP_aminotransferase"/>
</dbReference>
<dbReference type="Pfam" id="PF00155">
    <property type="entry name" value="Aminotran_1_2"/>
    <property type="match status" value="1"/>
</dbReference>
<dbReference type="GO" id="GO:0009016">
    <property type="term" value="F:succinyldiaminopimelate transaminase activity"/>
    <property type="evidence" value="ECO:0007669"/>
    <property type="project" value="InterPro"/>
</dbReference>
<sequence>MMRSATPILARGRGKPPAPVARWRLESGPPSYNCWLSRVRPRLHRGGVIARFHSDPACHVNPLLESLQPYPFEKLRLLFKDVTPPAGVKPVSFGIGEPKHPTPALVRDAVIASLGGLASYPATLGAQPLREAIANWVAQRYQLPPLDPATQVLPVSGSREALFALAQTVIDPRRNAAGEPAIVLCPNPFYQIYEGAALLAGAQPYFANSDPARNFACDYSAVPADVWARTQLLYVCSPGNPTGAVLTLDDWRELFTLSDRYGFVIASDECYSEIYFDEAKPPLGCLEAAHRLGRGFERLVLLSSLSKRSNVPGMRSGFVAGDAAILKQFLLYRTYHGAALSTVYQTASIAAWNDEAHVRENRAKYARKFATVTPMLASVLDVRLPDAAFYLWANVARTGLSDTGFAQRLYADYNVTVLPGSYLARTAHGINPGRDFVRIALVADVDECTEGAQRIVDFCRGLRR</sequence>
<dbReference type="GO" id="GO:0009089">
    <property type="term" value="P:lysine biosynthetic process via diaminopimelate"/>
    <property type="evidence" value="ECO:0007669"/>
    <property type="project" value="InterPro"/>
</dbReference>
<dbReference type="InterPro" id="IPR015422">
    <property type="entry name" value="PyrdxlP-dep_Trfase_small"/>
</dbReference>
<feature type="region of interest" description="Disordered" evidence="4">
    <location>
        <begin position="1"/>
        <end position="22"/>
    </location>
</feature>
<dbReference type="PANTHER" id="PTHR42832">
    <property type="entry name" value="AMINO ACID AMINOTRANSFERASE"/>
    <property type="match status" value="1"/>
</dbReference>
<evidence type="ECO:0000313" key="6">
    <source>
        <dbReference type="EMBL" id="TDY42086.1"/>
    </source>
</evidence>
<dbReference type="CDD" id="cd00609">
    <property type="entry name" value="AAT_like"/>
    <property type="match status" value="1"/>
</dbReference>
<keyword evidence="2 6" id="KW-0032">Aminotransferase</keyword>
<dbReference type="InterPro" id="IPR004839">
    <property type="entry name" value="Aminotransferase_I/II_large"/>
</dbReference>
<keyword evidence="7" id="KW-1185">Reference proteome</keyword>
<dbReference type="SUPFAM" id="SSF53383">
    <property type="entry name" value="PLP-dependent transferases"/>
    <property type="match status" value="1"/>
</dbReference>
<protein>
    <submittedName>
        <fullName evidence="6">Succinyldiaminopimelate aminotransferase</fullName>
    </submittedName>
</protein>
<evidence type="ECO:0000256" key="1">
    <source>
        <dbReference type="ARBA" id="ARBA00001933"/>
    </source>
</evidence>
<dbReference type="InterPro" id="IPR015424">
    <property type="entry name" value="PyrdxlP-dep_Trfase"/>
</dbReference>
<reference evidence="6 7" key="1">
    <citation type="submission" date="2019-03" db="EMBL/GenBank/DDBJ databases">
        <title>Genomic Encyclopedia of Type Strains, Phase III (KMG-III): the genomes of soil and plant-associated and newly described type strains.</title>
        <authorList>
            <person name="Whitman W."/>
        </authorList>
    </citation>
    <scope>NUCLEOTIDE SEQUENCE [LARGE SCALE GENOMIC DNA]</scope>
    <source>
        <strain evidence="6 7">LMG 29544</strain>
    </source>
</reference>
<dbReference type="Gene3D" id="3.90.1150.10">
    <property type="entry name" value="Aspartate Aminotransferase, domain 1"/>
    <property type="match status" value="1"/>
</dbReference>
<evidence type="ECO:0000313" key="7">
    <source>
        <dbReference type="Proteomes" id="UP000295509"/>
    </source>
</evidence>
<evidence type="ECO:0000256" key="4">
    <source>
        <dbReference type="SAM" id="MobiDB-lite"/>
    </source>
</evidence>
<dbReference type="NCBIfam" id="TIGR03538">
    <property type="entry name" value="DapC_gpp"/>
    <property type="match status" value="1"/>
</dbReference>
<dbReference type="GO" id="GO:0030170">
    <property type="term" value="F:pyridoxal phosphate binding"/>
    <property type="evidence" value="ECO:0007669"/>
    <property type="project" value="InterPro"/>
</dbReference>
<dbReference type="InterPro" id="IPR015421">
    <property type="entry name" value="PyrdxlP-dep_Trfase_major"/>
</dbReference>
<dbReference type="EMBL" id="SORE01000023">
    <property type="protein sequence ID" value="TDY42086.1"/>
    <property type="molecule type" value="Genomic_DNA"/>
</dbReference>
<gene>
    <name evidence="6" type="ORF">BX592_12372</name>
</gene>
<accession>A0A4R8LG37</accession>
<proteinExistence type="predicted"/>
<dbReference type="Proteomes" id="UP000295509">
    <property type="component" value="Unassembled WGS sequence"/>
</dbReference>
<evidence type="ECO:0000256" key="2">
    <source>
        <dbReference type="ARBA" id="ARBA00022576"/>
    </source>
</evidence>
<dbReference type="PANTHER" id="PTHR42832:SF3">
    <property type="entry name" value="L-GLUTAMINE--4-(METHYLSULFANYL)-2-OXOBUTANOATE AMINOTRANSFERASE"/>
    <property type="match status" value="1"/>
</dbReference>
<dbReference type="Gene3D" id="3.40.640.10">
    <property type="entry name" value="Type I PLP-dependent aspartate aminotransferase-like (Major domain)"/>
    <property type="match status" value="1"/>
</dbReference>
<name>A0A4R8LG37_9BURK</name>
<evidence type="ECO:0000256" key="3">
    <source>
        <dbReference type="ARBA" id="ARBA00022679"/>
    </source>
</evidence>
<dbReference type="AlphaFoldDB" id="A0A4R8LG37"/>
<organism evidence="6 7">
    <name type="scientific">Paraburkholderia rhizosphaerae</name>
    <dbReference type="NCBI Taxonomy" id="480658"/>
    <lineage>
        <taxon>Bacteria</taxon>
        <taxon>Pseudomonadati</taxon>
        <taxon>Pseudomonadota</taxon>
        <taxon>Betaproteobacteria</taxon>
        <taxon>Burkholderiales</taxon>
        <taxon>Burkholderiaceae</taxon>
        <taxon>Paraburkholderia</taxon>
    </lineage>
</organism>